<name>A0A1I7ZNC5_9BILA</name>
<keyword evidence="3" id="KW-1185">Reference proteome</keyword>
<evidence type="ECO:0000313" key="3">
    <source>
        <dbReference type="Proteomes" id="UP000095287"/>
    </source>
</evidence>
<dbReference type="PANTHER" id="PTHR33939">
    <property type="entry name" value="PROTEIN CBG22215"/>
    <property type="match status" value="1"/>
</dbReference>
<dbReference type="GO" id="GO:0003676">
    <property type="term" value="F:nucleic acid binding"/>
    <property type="evidence" value="ECO:0007669"/>
    <property type="project" value="InterPro"/>
</dbReference>
<dbReference type="Pfam" id="PF13358">
    <property type="entry name" value="DDE_3"/>
    <property type="match status" value="1"/>
</dbReference>
<dbReference type="WBParaSite" id="L893_g28028.t1">
    <property type="protein sequence ID" value="L893_g28028.t1"/>
    <property type="gene ID" value="L893_g28028"/>
</dbReference>
<proteinExistence type="predicted"/>
<dbReference type="Proteomes" id="UP000095287">
    <property type="component" value="Unplaced"/>
</dbReference>
<feature type="compositionally biased region" description="Basic and acidic residues" evidence="1">
    <location>
        <begin position="7"/>
        <end position="34"/>
    </location>
</feature>
<dbReference type="Gene3D" id="3.30.420.10">
    <property type="entry name" value="Ribonuclease H-like superfamily/Ribonuclease H"/>
    <property type="match status" value="1"/>
</dbReference>
<feature type="domain" description="Tc1-like transposase DDE" evidence="2">
    <location>
        <begin position="334"/>
        <end position="468"/>
    </location>
</feature>
<feature type="region of interest" description="Disordered" evidence="1">
    <location>
        <begin position="1"/>
        <end position="34"/>
    </location>
</feature>
<sequence length="521" mass="60437">MPQQSKSKLEQMEKLQKARESKEAKRIEAKEQEQQALIDENRRVLEENRRLLEENHQLREENRQLREGRLPCTPLPRLGKGQTMCDKSKTIVCRALQFAKKQHEQTALEWTSNVTGIGTRSISDYEQKINIDLVPISVEDGTIAFKLPPCSSAPKSSFKDRVIESISDEGMRFIERAIDDVHLSGKPVTLKKLLDTLSPDLLSGSALTVKKLSIILHHMRYTYRQINNRPVLFENDPVINLRKKYTERIRQLRADGYQIFYLDETWIFQGMSHKRDWQNHYTPLEKKMKRLSSGPAAPPDHGKRAIVVHTVGRDGLVEGALKIMLGQRKDGDYHHEMNAQVFEEYIENLIPLLKAKGDKVALVMDNASYHSRCLERIPTMADKKDVIRNFLHRYGVEFEEAPKRTLISLVKELVRGKEKDFRRGAVDEMCKNNGIRLLRLPPYHANFNPIEFVWGWVKNEVRKIARMNDSIAAMKQHTKDFMDGIPLAHIEKFFDHVINEENALEAFDNFNIDDLDHEEIE</sequence>
<dbReference type="AlphaFoldDB" id="A0A1I7ZNC5"/>
<protein>
    <submittedName>
        <fullName evidence="4">DDE_3 domain-containing protein</fullName>
    </submittedName>
</protein>
<evidence type="ECO:0000256" key="1">
    <source>
        <dbReference type="SAM" id="MobiDB-lite"/>
    </source>
</evidence>
<accession>A0A1I7ZNC5</accession>
<evidence type="ECO:0000313" key="4">
    <source>
        <dbReference type="WBParaSite" id="L893_g28028.t1"/>
    </source>
</evidence>
<dbReference type="InterPro" id="IPR038717">
    <property type="entry name" value="Tc1-like_DDE_dom"/>
</dbReference>
<reference evidence="4" key="1">
    <citation type="submission" date="2016-11" db="UniProtKB">
        <authorList>
            <consortium name="WormBaseParasite"/>
        </authorList>
    </citation>
    <scope>IDENTIFICATION</scope>
</reference>
<dbReference type="InterPro" id="IPR036397">
    <property type="entry name" value="RNaseH_sf"/>
</dbReference>
<evidence type="ECO:0000259" key="2">
    <source>
        <dbReference type="Pfam" id="PF13358"/>
    </source>
</evidence>
<dbReference type="PANTHER" id="PTHR33939:SF1">
    <property type="entry name" value="DUF4371 DOMAIN-CONTAINING PROTEIN"/>
    <property type="match status" value="1"/>
</dbReference>
<organism evidence="3 4">
    <name type="scientific">Steinernema glaseri</name>
    <dbReference type="NCBI Taxonomy" id="37863"/>
    <lineage>
        <taxon>Eukaryota</taxon>
        <taxon>Metazoa</taxon>
        <taxon>Ecdysozoa</taxon>
        <taxon>Nematoda</taxon>
        <taxon>Chromadorea</taxon>
        <taxon>Rhabditida</taxon>
        <taxon>Tylenchina</taxon>
        <taxon>Panagrolaimomorpha</taxon>
        <taxon>Strongyloidoidea</taxon>
        <taxon>Steinernematidae</taxon>
        <taxon>Steinernema</taxon>
    </lineage>
</organism>